<reference evidence="1" key="1">
    <citation type="submission" date="2022-08" db="UniProtKB">
        <authorList>
            <consortium name="EnsemblMetazoa"/>
        </authorList>
    </citation>
    <scope>IDENTIFICATION</scope>
    <source>
        <strain evidence="1">EBRO</strain>
    </source>
</reference>
<dbReference type="VEuPathDB" id="VectorBase:AATE006375"/>
<accession>A0A182IVN5</accession>
<protein>
    <submittedName>
        <fullName evidence="1">Uncharacterized protein</fullName>
    </submittedName>
</protein>
<name>A0A182IVN5_ANOAO</name>
<evidence type="ECO:0000313" key="1">
    <source>
        <dbReference type="EnsemblMetazoa" id="AATE006375-PA.1"/>
    </source>
</evidence>
<organism evidence="1">
    <name type="scientific">Anopheles atroparvus</name>
    <name type="common">European mosquito</name>
    <dbReference type="NCBI Taxonomy" id="41427"/>
    <lineage>
        <taxon>Eukaryota</taxon>
        <taxon>Metazoa</taxon>
        <taxon>Ecdysozoa</taxon>
        <taxon>Arthropoda</taxon>
        <taxon>Hexapoda</taxon>
        <taxon>Insecta</taxon>
        <taxon>Pterygota</taxon>
        <taxon>Neoptera</taxon>
        <taxon>Endopterygota</taxon>
        <taxon>Diptera</taxon>
        <taxon>Nematocera</taxon>
        <taxon>Culicoidea</taxon>
        <taxon>Culicidae</taxon>
        <taxon>Anophelinae</taxon>
        <taxon>Anopheles</taxon>
    </lineage>
</organism>
<dbReference type="AlphaFoldDB" id="A0A182IVN5"/>
<dbReference type="EnsemblMetazoa" id="AATE006375-RA">
    <property type="protein sequence ID" value="AATE006375-PA.1"/>
    <property type="gene ID" value="AATE006375"/>
</dbReference>
<sequence length="152" mass="17382">MVLLSCSFWTVSSELLVERKQPTRTEEFLEVAYDALIDCPYRCQFIGLCVLLRGCRIVELYAAAQEVESMQPHRQKNCLHTGTVLRFEQVFNLLSTIPNRPGQVQDAQKGQYFHPIRFIRIPLPGVIVLLYLDPFVGVFGDSGNHIGIEEKR</sequence>
<proteinExistence type="predicted"/>